<dbReference type="RefSeq" id="WP_192277082.1">
    <property type="nucleotide sequence ID" value="NZ_JACZDF010000001.1"/>
</dbReference>
<comment type="caution">
    <text evidence="2">The sequence shown here is derived from an EMBL/GenBank/DDBJ whole genome shotgun (WGS) entry which is preliminary data.</text>
</comment>
<dbReference type="Proteomes" id="UP000642107">
    <property type="component" value="Unassembled WGS sequence"/>
</dbReference>
<sequence>MGDVDVVVVGSGPNGLAAAVTLVRAGLRVRVFEAEDTAGGGARTLPLGRDGLVVRLGFDAEQVAALPHDVCSAVHPLALASPFLQAFDLAARGVRLVSPDVSYAHPLPDGAVLAHRSLDATVASLGREGDAWRRTFGPLVDRPDVLASLLLGDRRTLLAGGSRTRSARTERGPGMTPPASTRDRLRVASSLADGLLRAPRSGRAGALLAGVAVHAMAPLASPAATGTGLLLGALGHAGGWPVPLGGSRAIVDALLADLRAHGARVETGRRVTSWGDLPSGADVILTTSVPRALGIVGQHLPRHVRAALRRFRGGPGAAAVQLVLDGPVPWADARVGTAGTVHVAGTVDDVRRAQAAVRAGRHAERPVVLLGDPTPWDPARERDGLRVVWAYAHVPAGSGRDVTDDVLTHVTRYAPDVRDRVVATRCVPASRMSAHDENLLGGDIAAGAVTAWQMLARPRLAADPHHLGEVDGRHVVLGSSATPPGPGVHGMSGYLAALSVLRRRRVRPGSLGLARSTSV</sequence>
<dbReference type="InterPro" id="IPR036188">
    <property type="entry name" value="FAD/NAD-bd_sf"/>
</dbReference>
<evidence type="ECO:0000313" key="2">
    <source>
        <dbReference type="EMBL" id="MBD9698144.1"/>
    </source>
</evidence>
<keyword evidence="3" id="KW-1185">Reference proteome</keyword>
<organism evidence="2 3">
    <name type="scientific">Flavimobilis rhizosphaerae</name>
    <dbReference type="NCBI Taxonomy" id="2775421"/>
    <lineage>
        <taxon>Bacteria</taxon>
        <taxon>Bacillati</taxon>
        <taxon>Actinomycetota</taxon>
        <taxon>Actinomycetes</taxon>
        <taxon>Micrococcales</taxon>
        <taxon>Jonesiaceae</taxon>
        <taxon>Flavimobilis</taxon>
    </lineage>
</organism>
<proteinExistence type="predicted"/>
<protein>
    <submittedName>
        <fullName evidence="2">NAD(P)/FAD-dependent oxidoreductase</fullName>
    </submittedName>
</protein>
<feature type="region of interest" description="Disordered" evidence="1">
    <location>
        <begin position="161"/>
        <end position="181"/>
    </location>
</feature>
<dbReference type="Pfam" id="PF13450">
    <property type="entry name" value="NAD_binding_8"/>
    <property type="match status" value="1"/>
</dbReference>
<name>A0ABR9DMK7_9MICO</name>
<accession>A0ABR9DMK7</accession>
<dbReference type="Gene3D" id="3.50.50.60">
    <property type="entry name" value="FAD/NAD(P)-binding domain"/>
    <property type="match status" value="1"/>
</dbReference>
<dbReference type="PRINTS" id="PR00411">
    <property type="entry name" value="PNDRDTASEI"/>
</dbReference>
<gene>
    <name evidence="2" type="ORF">IGS67_01355</name>
</gene>
<evidence type="ECO:0000256" key="1">
    <source>
        <dbReference type="SAM" id="MobiDB-lite"/>
    </source>
</evidence>
<evidence type="ECO:0000313" key="3">
    <source>
        <dbReference type="Proteomes" id="UP000642107"/>
    </source>
</evidence>
<dbReference type="EMBL" id="JACZDF010000001">
    <property type="protein sequence ID" value="MBD9698144.1"/>
    <property type="molecule type" value="Genomic_DNA"/>
</dbReference>
<dbReference type="PANTHER" id="PTHR10668">
    <property type="entry name" value="PHYTOENE DEHYDROGENASE"/>
    <property type="match status" value="1"/>
</dbReference>
<reference evidence="2 3" key="1">
    <citation type="submission" date="2020-09" db="EMBL/GenBank/DDBJ databases">
        <title>Flavimobilis rhizosphaerae sp. nov., isolated from rhizosphere soil of Spartina alterniflora.</title>
        <authorList>
            <person name="Hanqin C."/>
        </authorList>
    </citation>
    <scope>NUCLEOTIDE SEQUENCE [LARGE SCALE GENOMIC DNA]</scope>
    <source>
        <strain evidence="2 3">GY 10621</strain>
    </source>
</reference>
<dbReference type="PANTHER" id="PTHR10668:SF105">
    <property type="entry name" value="DEHYDROGENASE-RELATED"/>
    <property type="match status" value="1"/>
</dbReference>
<dbReference type="SUPFAM" id="SSF51905">
    <property type="entry name" value="FAD/NAD(P)-binding domain"/>
    <property type="match status" value="1"/>
</dbReference>